<dbReference type="AlphaFoldDB" id="A8AGB8"/>
<dbReference type="STRING" id="290338.CKO_01395"/>
<dbReference type="HOGENOM" id="CLU_472287_0_0_6"/>
<gene>
    <name evidence="1" type="ordered locus">CKO_01395</name>
</gene>
<evidence type="ECO:0000313" key="2">
    <source>
        <dbReference type="Proteomes" id="UP000008148"/>
    </source>
</evidence>
<accession>A8AGB8</accession>
<dbReference type="KEGG" id="cko:CKO_01395"/>
<sequence>MRMLERNMLRENIIDKLYDVLDSVVNRTINKEQSFGVVLTLDDDPYASGKFALALSFLIERFPARADQWSGVWHELVKAPSENWGKYYFLQALWKLHCLGLLNTIFSDQQLQRLTEKLRWQELVDEESWKLNPPFPTNYYGVAFSIARLRFLLGWETQFASQKILQQLVEHYRTYSQHGCVDETEGKGRFDRYSILLIAEICQRHIDTGLEICDWLKDALRQVSTLILAMLNDEGVGFLWGRSIGAYGDSAFNEILTISMRLGLLDRQECAAASRFTLACSERFLNFWYDSNEQSVNLWFYGRQTDAYRAEHRLVGENISLSCQHLCVQRAWADVSFDATPFVLPEQTLKFTPFCNDKYTRGLFHWYDGKRLFVLPLINGDKHYFATSPYFPVPFSAGLITGVAQGHAPLWVPGLVDSRGCILRPLVWFGDCGYQKTKNGWEIEINYSALNVVMENGVLLSEPKKDYSCQCRTRYFIEPSTLTRVDTFSFLKHSEMYLELQCAVFPEKMRMIHSADSLHIDYESNGIQSLELNGFEDYCVERTALCSPYGALGQQITGRRDVSGAKDVTVSWQICYC</sequence>
<organism evidence="1 2">
    <name type="scientific">Citrobacter koseri (strain ATCC BAA-895 / CDC 4225-83 / SGSC4696)</name>
    <dbReference type="NCBI Taxonomy" id="290338"/>
    <lineage>
        <taxon>Bacteria</taxon>
        <taxon>Pseudomonadati</taxon>
        <taxon>Pseudomonadota</taxon>
        <taxon>Gammaproteobacteria</taxon>
        <taxon>Enterobacterales</taxon>
        <taxon>Enterobacteriaceae</taxon>
        <taxon>Citrobacter</taxon>
    </lineage>
</organism>
<dbReference type="EMBL" id="CP000822">
    <property type="protein sequence ID" value="ABV12531.1"/>
    <property type="molecule type" value="Genomic_DNA"/>
</dbReference>
<name>A8AGB8_CITK8</name>
<protein>
    <submittedName>
        <fullName evidence="1">Uncharacterized protein</fullName>
    </submittedName>
</protein>
<keyword evidence="2" id="KW-1185">Reference proteome</keyword>
<evidence type="ECO:0000313" key="1">
    <source>
        <dbReference type="EMBL" id="ABV12531.1"/>
    </source>
</evidence>
<proteinExistence type="predicted"/>
<reference evidence="1 2" key="1">
    <citation type="submission" date="2007-08" db="EMBL/GenBank/DDBJ databases">
        <authorList>
            <consortium name="The Citrobacter koseri Genome Sequencing Project"/>
            <person name="McClelland M."/>
            <person name="Sanderson E.K."/>
            <person name="Porwollik S."/>
            <person name="Spieth J."/>
            <person name="Clifton W.S."/>
            <person name="Latreille P."/>
            <person name="Courtney L."/>
            <person name="Wang C."/>
            <person name="Pepin K."/>
            <person name="Bhonagiri V."/>
            <person name="Nash W."/>
            <person name="Johnson M."/>
            <person name="Thiruvilangam P."/>
            <person name="Wilson R."/>
        </authorList>
    </citation>
    <scope>NUCLEOTIDE SEQUENCE [LARGE SCALE GENOMIC DNA]</scope>
    <source>
        <strain evidence="2">ATCC BAA-895 / CDC 4225-83 / SGSC4696</strain>
    </source>
</reference>
<dbReference type="Proteomes" id="UP000008148">
    <property type="component" value="Chromosome"/>
</dbReference>